<dbReference type="AlphaFoldDB" id="A0A2N8ZIM8"/>
<organism evidence="2 3">
    <name type="scientific">Vibrio tapetis subsp. tapetis</name>
    <dbReference type="NCBI Taxonomy" id="1671868"/>
    <lineage>
        <taxon>Bacteria</taxon>
        <taxon>Pseudomonadati</taxon>
        <taxon>Pseudomonadota</taxon>
        <taxon>Gammaproteobacteria</taxon>
        <taxon>Vibrionales</taxon>
        <taxon>Vibrionaceae</taxon>
        <taxon>Vibrio</taxon>
    </lineage>
</organism>
<proteinExistence type="predicted"/>
<gene>
    <name evidence="2" type="ORF">VTAP4600_B0153</name>
</gene>
<dbReference type="RefSeq" id="WP_102524156.1">
    <property type="nucleotide sequence ID" value="NZ_LT960612.1"/>
</dbReference>
<feature type="compositionally biased region" description="Basic and acidic residues" evidence="1">
    <location>
        <begin position="520"/>
        <end position="555"/>
    </location>
</feature>
<dbReference type="EMBL" id="LT960612">
    <property type="protein sequence ID" value="SON51764.1"/>
    <property type="molecule type" value="Genomic_DNA"/>
</dbReference>
<dbReference type="Proteomes" id="UP000235828">
    <property type="component" value="Chromosome B"/>
</dbReference>
<sequence>MNNGPAYRVSKTSDFDEILSEVIGLIGNKQVAEASSDISNVRESLAKDSLLMSKYKPSYSRWLNDAQTEYGQNRAAFGNNDRYLSANNEVVEQYKNIGIESTLENGITSDFYYSSKNKSIKLEVTSIRDTSVGSYGELNDIILTSYDYERDGIKLTLFSRFTDDGVSRKENIEIYNDNDRLLESFDRELSLSQCSLSEIGWTRSQIENNLIEPDFISQVKNSQSSGVNINDLYRPSSLYFQSRGELRKYSIEDSSRLFGGPTSLQGIEASRNQQISRIGYLYGVETPSSSMIHDYAGGKLAPSQKKYSYTTGRQTTTSPTNYHSIFSSRAEKVGLNGLFQNTYINNKSSSLTSSFSSNYSSSGRLSISAIVSGAGVYKVNLPTTPIPSDKLIFGVECKGTIRAEMDVPKRKFIAAAFDGDCNASVGYRIEPIDGYSVGAAVEYSAKQGKLGVEHKVEVGTYVEAFGATAKTSVVVYESRPEKDVSKSNESSSASKDTDETDKKSDGDDSDDNTASTGSASKEKEKEKEKDDNDAKDSIAELERKKRLLEDGRATEDSGLDCNGNSINDQESEKINNDPIDNEPLSCGNDGGLSKEELEKLIAMFKEFNTNIEDSDFSGGQDPCGNSPGYGVTLPNKGKVDTDKINTSSGGERPHCGTEPIILNPHISAVSSSANNLVHSMVAFDSDSKGFGSNSLDSKVGVVRSFIELSVDRI</sequence>
<evidence type="ECO:0000313" key="2">
    <source>
        <dbReference type="EMBL" id="SON51764.1"/>
    </source>
</evidence>
<evidence type="ECO:0000313" key="3">
    <source>
        <dbReference type="Proteomes" id="UP000235828"/>
    </source>
</evidence>
<dbReference type="KEGG" id="vta:B0153"/>
<feature type="compositionally biased region" description="Basic and acidic residues" evidence="1">
    <location>
        <begin position="495"/>
        <end position="506"/>
    </location>
</feature>
<protein>
    <submittedName>
        <fullName evidence="2">Uncharacterized protein</fullName>
    </submittedName>
</protein>
<reference evidence="2 3" key="1">
    <citation type="submission" date="2017-10" db="EMBL/GenBank/DDBJ databases">
        <authorList>
            <person name="Banno H."/>
            <person name="Chua N.-H."/>
        </authorList>
    </citation>
    <scope>NUCLEOTIDE SEQUENCE [LARGE SCALE GENOMIC DNA]</scope>
    <source>
        <strain evidence="2">Vibrio tapetis CECT4600</strain>
    </source>
</reference>
<feature type="region of interest" description="Disordered" evidence="1">
    <location>
        <begin position="477"/>
        <end position="591"/>
    </location>
</feature>
<evidence type="ECO:0000256" key="1">
    <source>
        <dbReference type="SAM" id="MobiDB-lite"/>
    </source>
</evidence>
<keyword evidence="3" id="KW-1185">Reference proteome</keyword>
<name>A0A2N8ZIM8_9VIBR</name>
<accession>A0A2N8ZIM8</accession>